<protein>
    <submittedName>
        <fullName evidence="2">Rrf2 family protein, putative transcriptional regulator</fullName>
    </submittedName>
</protein>
<dbReference type="Pfam" id="PF02082">
    <property type="entry name" value="Rrf2"/>
    <property type="match status" value="1"/>
</dbReference>
<dbReference type="GO" id="GO:0005829">
    <property type="term" value="C:cytosol"/>
    <property type="evidence" value="ECO:0007669"/>
    <property type="project" value="TreeGrafter"/>
</dbReference>
<dbReference type="PROSITE" id="PS01332">
    <property type="entry name" value="HTH_RRF2_1"/>
    <property type="match status" value="1"/>
</dbReference>
<sequence length="149" mass="16973">MIKPVELSCKTEYALLALLELTACYNEGEPLQIRQIAAIQNIPDRYLEQLLATLRRGSLVRSHRGAKGGYVLGREPWKITLLDVINCLEGSNAKASKSDTPPKTIESAIVGEIWQEVHDRADEVLQKYTLQELCEKRDARRQLDIMYYI</sequence>
<dbReference type="KEGG" id="mic:Mic7113_5483"/>
<dbReference type="PANTHER" id="PTHR33221">
    <property type="entry name" value="WINGED HELIX-TURN-HELIX TRANSCRIPTIONAL REGULATOR, RRF2 FAMILY"/>
    <property type="match status" value="1"/>
</dbReference>
<proteinExistence type="predicted"/>
<dbReference type="PATRIC" id="fig|1173027.3.peg.6072"/>
<dbReference type="InterPro" id="IPR036388">
    <property type="entry name" value="WH-like_DNA-bd_sf"/>
</dbReference>
<dbReference type="eggNOG" id="COG1959">
    <property type="taxonomic scope" value="Bacteria"/>
</dbReference>
<dbReference type="PROSITE" id="PS51197">
    <property type="entry name" value="HTH_RRF2_2"/>
    <property type="match status" value="1"/>
</dbReference>
<evidence type="ECO:0000313" key="3">
    <source>
        <dbReference type="Proteomes" id="UP000010471"/>
    </source>
</evidence>
<dbReference type="SUPFAM" id="SSF46785">
    <property type="entry name" value="Winged helix' DNA-binding domain"/>
    <property type="match status" value="1"/>
</dbReference>
<dbReference type="GO" id="GO:0003700">
    <property type="term" value="F:DNA-binding transcription factor activity"/>
    <property type="evidence" value="ECO:0007669"/>
    <property type="project" value="TreeGrafter"/>
</dbReference>
<organism evidence="2 3">
    <name type="scientific">Allocoleopsis franciscana PCC 7113</name>
    <dbReference type="NCBI Taxonomy" id="1173027"/>
    <lineage>
        <taxon>Bacteria</taxon>
        <taxon>Bacillati</taxon>
        <taxon>Cyanobacteriota</taxon>
        <taxon>Cyanophyceae</taxon>
        <taxon>Coleofasciculales</taxon>
        <taxon>Coleofasciculaceae</taxon>
        <taxon>Allocoleopsis</taxon>
        <taxon>Allocoleopsis franciscana</taxon>
    </lineage>
</organism>
<dbReference type="NCBIfam" id="TIGR00738">
    <property type="entry name" value="rrf2_super"/>
    <property type="match status" value="1"/>
</dbReference>
<reference evidence="2 3" key="1">
    <citation type="submission" date="2012-06" db="EMBL/GenBank/DDBJ databases">
        <title>Finished chromosome of genome of Microcoleus sp. PCC 7113.</title>
        <authorList>
            <consortium name="US DOE Joint Genome Institute"/>
            <person name="Gugger M."/>
            <person name="Coursin T."/>
            <person name="Rippka R."/>
            <person name="Tandeau De Marsac N."/>
            <person name="Huntemann M."/>
            <person name="Wei C.-L."/>
            <person name="Han J."/>
            <person name="Detter J.C."/>
            <person name="Han C."/>
            <person name="Tapia R."/>
            <person name="Chen A."/>
            <person name="Kyrpides N."/>
            <person name="Mavromatis K."/>
            <person name="Markowitz V."/>
            <person name="Szeto E."/>
            <person name="Ivanova N."/>
            <person name="Pagani I."/>
            <person name="Pati A."/>
            <person name="Goodwin L."/>
            <person name="Nordberg H.P."/>
            <person name="Cantor M.N."/>
            <person name="Hua S.X."/>
            <person name="Woyke T."/>
            <person name="Kerfeld C.A."/>
        </authorList>
    </citation>
    <scope>NUCLEOTIDE SEQUENCE [LARGE SCALE GENOMIC DNA]</scope>
    <source>
        <strain evidence="2 3">PCC 7113</strain>
    </source>
</reference>
<dbReference type="AlphaFoldDB" id="K9WL56"/>
<evidence type="ECO:0000313" key="2">
    <source>
        <dbReference type="EMBL" id="AFZ21120.1"/>
    </source>
</evidence>
<keyword evidence="1" id="KW-0238">DNA-binding</keyword>
<dbReference type="Gene3D" id="1.10.10.10">
    <property type="entry name" value="Winged helix-like DNA-binding domain superfamily/Winged helix DNA-binding domain"/>
    <property type="match status" value="1"/>
</dbReference>
<dbReference type="STRING" id="1173027.Mic7113_5483"/>
<evidence type="ECO:0000256" key="1">
    <source>
        <dbReference type="ARBA" id="ARBA00023125"/>
    </source>
</evidence>
<name>K9WL56_9CYAN</name>
<dbReference type="HOGENOM" id="CLU_107144_0_1_3"/>
<dbReference type="InterPro" id="IPR000944">
    <property type="entry name" value="Tscrpt_reg_Rrf2"/>
</dbReference>
<dbReference type="Proteomes" id="UP000010471">
    <property type="component" value="Chromosome"/>
</dbReference>
<dbReference type="GO" id="GO:0003677">
    <property type="term" value="F:DNA binding"/>
    <property type="evidence" value="ECO:0007669"/>
    <property type="project" value="UniProtKB-KW"/>
</dbReference>
<dbReference type="PANTHER" id="PTHR33221:SF5">
    <property type="entry name" value="HTH-TYPE TRANSCRIPTIONAL REGULATOR ISCR"/>
    <property type="match status" value="1"/>
</dbReference>
<accession>K9WL56</accession>
<gene>
    <name evidence="2" type="ORF">Mic7113_5483</name>
</gene>
<keyword evidence="3" id="KW-1185">Reference proteome</keyword>
<dbReference type="InterPro" id="IPR030489">
    <property type="entry name" value="TR_Rrf2-type_CS"/>
</dbReference>
<dbReference type="InterPro" id="IPR036390">
    <property type="entry name" value="WH_DNA-bd_sf"/>
</dbReference>
<dbReference type="EMBL" id="CP003630">
    <property type="protein sequence ID" value="AFZ21120.1"/>
    <property type="molecule type" value="Genomic_DNA"/>
</dbReference>